<feature type="non-terminal residue" evidence="1">
    <location>
        <position position="1"/>
    </location>
</feature>
<dbReference type="EMBL" id="BKCJ011737751">
    <property type="protein sequence ID" value="GFD49217.1"/>
    <property type="molecule type" value="Genomic_DNA"/>
</dbReference>
<protein>
    <submittedName>
        <fullName evidence="1">Uncharacterized protein</fullName>
    </submittedName>
</protein>
<proteinExistence type="predicted"/>
<comment type="caution">
    <text evidence="1">The sequence shown here is derived from an EMBL/GenBank/DDBJ whole genome shotgun (WGS) entry which is preliminary data.</text>
</comment>
<sequence>DNCYQSASIERLQFTVSDVSPLIMALPEFSLTFLYLTDSMRFFLDPKRDIDAALLRLRSRTHQPQRNHAADAEPDTALLLCGELWSGMGSGPGHDQ</sequence>
<reference evidence="1" key="1">
    <citation type="journal article" date="2019" name="Sci. Rep.">
        <title>Draft genome of Tanacetum cinerariifolium, the natural source of mosquito coil.</title>
        <authorList>
            <person name="Yamashiro T."/>
            <person name="Shiraishi A."/>
            <person name="Satake H."/>
            <person name="Nakayama K."/>
        </authorList>
    </citation>
    <scope>NUCLEOTIDE SEQUENCE</scope>
</reference>
<feature type="non-terminal residue" evidence="1">
    <location>
        <position position="96"/>
    </location>
</feature>
<dbReference type="AlphaFoldDB" id="A0A699WP36"/>
<evidence type="ECO:0000313" key="1">
    <source>
        <dbReference type="EMBL" id="GFD49217.1"/>
    </source>
</evidence>
<organism evidence="1">
    <name type="scientific">Tanacetum cinerariifolium</name>
    <name type="common">Dalmatian daisy</name>
    <name type="synonym">Chrysanthemum cinerariifolium</name>
    <dbReference type="NCBI Taxonomy" id="118510"/>
    <lineage>
        <taxon>Eukaryota</taxon>
        <taxon>Viridiplantae</taxon>
        <taxon>Streptophyta</taxon>
        <taxon>Embryophyta</taxon>
        <taxon>Tracheophyta</taxon>
        <taxon>Spermatophyta</taxon>
        <taxon>Magnoliopsida</taxon>
        <taxon>eudicotyledons</taxon>
        <taxon>Gunneridae</taxon>
        <taxon>Pentapetalae</taxon>
        <taxon>asterids</taxon>
        <taxon>campanulids</taxon>
        <taxon>Asterales</taxon>
        <taxon>Asteraceae</taxon>
        <taxon>Asteroideae</taxon>
        <taxon>Anthemideae</taxon>
        <taxon>Anthemidinae</taxon>
        <taxon>Tanacetum</taxon>
    </lineage>
</organism>
<name>A0A699WP36_TANCI</name>
<gene>
    <name evidence="1" type="ORF">Tci_921186</name>
</gene>
<accession>A0A699WP36</accession>